<dbReference type="PANTHER" id="PTHR19376:SF54">
    <property type="entry name" value="DNA-DIRECTED RNA POLYMERASE SUBUNIT BETA"/>
    <property type="match status" value="1"/>
</dbReference>
<dbReference type="NCBIfam" id="TIGR02386">
    <property type="entry name" value="rpoC_TIGR"/>
    <property type="match status" value="1"/>
</dbReference>
<dbReference type="InterPro" id="IPR000722">
    <property type="entry name" value="RNA_pol_asu"/>
</dbReference>
<dbReference type="Gene3D" id="2.40.40.20">
    <property type="match status" value="1"/>
</dbReference>
<dbReference type="Gene3D" id="1.10.150.390">
    <property type="match status" value="1"/>
</dbReference>
<dbReference type="GO" id="GO:0003899">
    <property type="term" value="F:DNA-directed RNA polymerase activity"/>
    <property type="evidence" value="ECO:0007669"/>
    <property type="project" value="UniProtKB-EC"/>
</dbReference>
<comment type="function">
    <text evidence="7">DNA-dependent RNA polymerase catalyzes the transcription of DNA into RNA using the four ribonucleoside triphosphates as substrates.</text>
</comment>
<dbReference type="Gene3D" id="1.10.40.90">
    <property type="match status" value="1"/>
</dbReference>
<evidence type="ECO:0000259" key="8">
    <source>
        <dbReference type="SMART" id="SM00663"/>
    </source>
</evidence>
<evidence type="ECO:0000256" key="7">
    <source>
        <dbReference type="RuleBase" id="RU004279"/>
    </source>
</evidence>
<keyword evidence="5 7" id="KW-0804">Transcription</keyword>
<gene>
    <name evidence="9" type="primary">rpoC</name>
    <name evidence="9" type="ORF">KDA10_01760</name>
</gene>
<keyword evidence="3 7" id="KW-0548">Nucleotidyltransferase</keyword>
<feature type="domain" description="RNA polymerase N-terminal" evidence="8">
    <location>
        <begin position="1"/>
        <end position="227"/>
    </location>
</feature>
<protein>
    <recommendedName>
        <fullName evidence="7">DNA-directed RNA polymerase subunit</fullName>
        <ecNumber evidence="7">2.7.7.6</ecNumber>
    </recommendedName>
</protein>
<dbReference type="GO" id="GO:0003677">
    <property type="term" value="F:DNA binding"/>
    <property type="evidence" value="ECO:0007669"/>
    <property type="project" value="InterPro"/>
</dbReference>
<feature type="non-terminal residue" evidence="9">
    <location>
        <position position="1"/>
    </location>
</feature>
<comment type="caution">
    <text evidence="9">The sequence shown here is derived from an EMBL/GenBank/DDBJ whole genome shotgun (WGS) entry which is preliminary data.</text>
</comment>
<dbReference type="GO" id="GO:0000428">
    <property type="term" value="C:DNA-directed RNA polymerase complex"/>
    <property type="evidence" value="ECO:0007669"/>
    <property type="project" value="UniProtKB-KW"/>
</dbReference>
<keyword evidence="1 7" id="KW-0240">DNA-directed RNA polymerase</keyword>
<dbReference type="InterPro" id="IPR006592">
    <property type="entry name" value="RNA_pol_N"/>
</dbReference>
<dbReference type="GO" id="GO:0006351">
    <property type="term" value="P:DNA-templated transcription"/>
    <property type="evidence" value="ECO:0007669"/>
    <property type="project" value="InterPro"/>
</dbReference>
<dbReference type="InterPro" id="IPR007081">
    <property type="entry name" value="RNA_pol_Rpb1_5"/>
</dbReference>
<dbReference type="SUPFAM" id="SSF64484">
    <property type="entry name" value="beta and beta-prime subunits of DNA dependent RNA-polymerase"/>
    <property type="match status" value="1"/>
</dbReference>
<keyword evidence="2 7" id="KW-0808">Transferase</keyword>
<name>A0A955E206_UNCKA</name>
<reference evidence="9" key="1">
    <citation type="submission" date="2020-04" db="EMBL/GenBank/DDBJ databases">
        <authorList>
            <person name="Zhang T."/>
        </authorList>
    </citation>
    <scope>NUCLEOTIDE SEQUENCE</scope>
    <source>
        <strain evidence="9">HKST-UBA80</strain>
    </source>
</reference>
<dbReference type="InterPro" id="IPR007066">
    <property type="entry name" value="RNA_pol_Rpb1_3"/>
</dbReference>
<dbReference type="PANTHER" id="PTHR19376">
    <property type="entry name" value="DNA-DIRECTED RNA POLYMERASE"/>
    <property type="match status" value="1"/>
</dbReference>
<dbReference type="InterPro" id="IPR042102">
    <property type="entry name" value="RNA_pol_Rpb1_3_sf"/>
</dbReference>
<dbReference type="EMBL" id="JAGQNY010000005">
    <property type="protein sequence ID" value="MCA9302078.1"/>
    <property type="molecule type" value="Genomic_DNA"/>
</dbReference>
<dbReference type="Pfam" id="PF04983">
    <property type="entry name" value="RNA_pol_Rpb1_3"/>
    <property type="match status" value="1"/>
</dbReference>
<dbReference type="SMART" id="SM00663">
    <property type="entry name" value="RPOLA_N"/>
    <property type="match status" value="1"/>
</dbReference>
<evidence type="ECO:0000256" key="5">
    <source>
        <dbReference type="ARBA" id="ARBA00023163"/>
    </source>
</evidence>
<dbReference type="Gene3D" id="1.10.274.100">
    <property type="entry name" value="RNA polymerase Rpb1, domain 3"/>
    <property type="match status" value="2"/>
</dbReference>
<dbReference type="Pfam" id="PF04998">
    <property type="entry name" value="RNA_pol_Rpb1_5"/>
    <property type="match status" value="1"/>
</dbReference>
<evidence type="ECO:0000313" key="10">
    <source>
        <dbReference type="Proteomes" id="UP000714817"/>
    </source>
</evidence>
<dbReference type="Gene3D" id="2.40.50.100">
    <property type="match status" value="1"/>
</dbReference>
<evidence type="ECO:0000256" key="6">
    <source>
        <dbReference type="ARBA" id="ARBA00048552"/>
    </source>
</evidence>
<dbReference type="Pfam" id="PF00623">
    <property type="entry name" value="RNA_pol_Rpb1_2"/>
    <property type="match status" value="1"/>
</dbReference>
<dbReference type="AlphaFoldDB" id="A0A955E206"/>
<dbReference type="CDD" id="cd02655">
    <property type="entry name" value="RNAP_beta'_C"/>
    <property type="match status" value="1"/>
</dbReference>
<evidence type="ECO:0000313" key="9">
    <source>
        <dbReference type="EMBL" id="MCA9302078.1"/>
    </source>
</evidence>
<evidence type="ECO:0000256" key="4">
    <source>
        <dbReference type="ARBA" id="ARBA00022723"/>
    </source>
</evidence>
<organism evidence="9 10">
    <name type="scientific">candidate division WWE3 bacterium</name>
    <dbReference type="NCBI Taxonomy" id="2053526"/>
    <lineage>
        <taxon>Bacteria</taxon>
        <taxon>Katanobacteria</taxon>
    </lineage>
</organism>
<evidence type="ECO:0000256" key="2">
    <source>
        <dbReference type="ARBA" id="ARBA00022679"/>
    </source>
</evidence>
<dbReference type="GO" id="GO:0046872">
    <property type="term" value="F:metal ion binding"/>
    <property type="evidence" value="ECO:0007669"/>
    <property type="project" value="UniProtKB-KW"/>
</dbReference>
<dbReference type="InterPro" id="IPR012754">
    <property type="entry name" value="DNA-dir_RpoC_beta_prime_bact"/>
</dbReference>
<sequence length="860" mass="94802">EVIIRNEKRMLQESVDALLDSSKQRNKARSSRGKKTLKSLADQLKGKQGRFRQNLLGKRVDYSGRGVIVNGPTLRLDECGIPKEMALELFKPFVLRELLSRGIAPNVKSAKYVLESRVSEVWDILEEVVKDHPVLLNRQPTLWRLGIQAFYPKLIEGNAIRLHLCVCPGYNADFDGDQMAVLVPLSKQSVEEAKTKMISIANLRRPSDGKPFSIPAKIVLFGIYYITSLDNSTELYEKVFASAAEARYAFDALSIISERQLIKVRINGKIVETTLGRLRFNEYLPENYAFVNEAVDKSKVEEILVKVFDELPNQDIADLIDNLKDFGLKYGTSAGQSVSLDDVAIPAERETLIEAGKAKVFEVNKNFNMGYITEREKHRHTEDLWEGVRSEIDDKIWGNLTDSNPLKLLINSKATRASRTQVSQLAGIRGLVFDASGNIVTMPLLGNYKLGLSALEYFVGARGARKGLVDKSLKTADAGYLTRKLVDVAQEVIVRQDDCGTTSGRTIRVGEKTLLNSFEERFKGRILAEEVKKGNKKLLERGHMLTAEDLRLLQDEKVDTVVIRSPLSCETRRGICAQCYGADIMTQSLVDMGVAVGVSAAQAIGEPGTQLTMRTFHTGGVVGKDITQGLPRIEELVEARAPKFLSVMSDITGSVTIIESGDERKILVKASDPSEEQKMVEYVVDPIATIIVEDGQLVAKGDKLTEGHLDLADLLSTVGVAKTKEYILSEIQNVYASQGVPLNDKHIEVIVKQMFGHVKVEDAGDTSFLPTDIATKDTFIEENERVIAEGGTPATARVTLLGITKASLNTDSFLSAAAFIQTSQVLTDAASSGKVDMLQGLKENVIIGRLIPTGERAEIE</sequence>
<dbReference type="InterPro" id="IPR007080">
    <property type="entry name" value="RNA_pol_Rpb1_1"/>
</dbReference>
<dbReference type="EC" id="2.7.7.6" evidence="7"/>
<evidence type="ECO:0000256" key="1">
    <source>
        <dbReference type="ARBA" id="ARBA00022478"/>
    </source>
</evidence>
<reference evidence="9" key="2">
    <citation type="journal article" date="2021" name="Microbiome">
        <title>Successional dynamics and alternative stable states in a saline activated sludge microbial community over 9 years.</title>
        <authorList>
            <person name="Wang Y."/>
            <person name="Ye J."/>
            <person name="Ju F."/>
            <person name="Liu L."/>
            <person name="Boyd J.A."/>
            <person name="Deng Y."/>
            <person name="Parks D.H."/>
            <person name="Jiang X."/>
            <person name="Yin X."/>
            <person name="Woodcroft B.J."/>
            <person name="Tyson G.W."/>
            <person name="Hugenholtz P."/>
            <person name="Polz M.F."/>
            <person name="Zhang T."/>
        </authorList>
    </citation>
    <scope>NUCLEOTIDE SEQUENCE</scope>
    <source>
        <strain evidence="9">HKST-UBA80</strain>
    </source>
</reference>
<dbReference type="Gene3D" id="1.10.1790.20">
    <property type="match status" value="1"/>
</dbReference>
<evidence type="ECO:0000256" key="3">
    <source>
        <dbReference type="ARBA" id="ARBA00022695"/>
    </source>
</evidence>
<keyword evidence="4" id="KW-0479">Metal-binding</keyword>
<dbReference type="Pfam" id="PF04997">
    <property type="entry name" value="RNA_pol_Rpb1_1"/>
    <property type="match status" value="1"/>
</dbReference>
<accession>A0A955E206</accession>
<dbReference type="InterPro" id="IPR038120">
    <property type="entry name" value="Rpb1_funnel_sf"/>
</dbReference>
<dbReference type="Proteomes" id="UP000714817">
    <property type="component" value="Unassembled WGS sequence"/>
</dbReference>
<proteinExistence type="inferred from homology"/>
<dbReference type="InterPro" id="IPR045867">
    <property type="entry name" value="DNA-dir_RpoC_beta_prime"/>
</dbReference>
<dbReference type="Gene3D" id="1.10.132.30">
    <property type="match status" value="1"/>
</dbReference>
<comment type="catalytic activity">
    <reaction evidence="6 7">
        <text>RNA(n) + a ribonucleoside 5'-triphosphate = RNA(n+1) + diphosphate</text>
        <dbReference type="Rhea" id="RHEA:21248"/>
        <dbReference type="Rhea" id="RHEA-COMP:14527"/>
        <dbReference type="Rhea" id="RHEA-COMP:17342"/>
        <dbReference type="ChEBI" id="CHEBI:33019"/>
        <dbReference type="ChEBI" id="CHEBI:61557"/>
        <dbReference type="ChEBI" id="CHEBI:140395"/>
        <dbReference type="EC" id="2.7.7.6"/>
    </reaction>
</comment>
<comment type="similarity">
    <text evidence="7">Belongs to the RNA polymerase beta' chain family.</text>
</comment>